<reference evidence="3 4" key="1">
    <citation type="journal article" date="2012" name="Eukaryot. Cell">
        <title>Draft genome sequence of CBS 2479, the standard type strain of Trichosporon asahii.</title>
        <authorList>
            <person name="Yang R.Y."/>
            <person name="Li H.T."/>
            <person name="Zhu H."/>
            <person name="Zhou G.P."/>
            <person name="Wang M."/>
            <person name="Wang L."/>
        </authorList>
    </citation>
    <scope>NUCLEOTIDE SEQUENCE [LARGE SCALE GENOMIC DNA]</scope>
    <source>
        <strain evidence="4">ATCC 90039 / CBS 2479 / JCM 2466 / KCTC 7840 / NCYC 2677 / UAMH 7654</strain>
    </source>
</reference>
<feature type="compositionally biased region" description="Basic and acidic residues" evidence="1">
    <location>
        <begin position="180"/>
        <end position="202"/>
    </location>
</feature>
<gene>
    <name evidence="3" type="ORF">A1Q1_07440</name>
</gene>
<comment type="caution">
    <text evidence="3">The sequence shown here is derived from an EMBL/GenBank/DDBJ whole genome shotgun (WGS) entry which is preliminary data.</text>
</comment>
<dbReference type="PANTHER" id="PTHR23099">
    <property type="entry name" value="TRANSCRIPTIONAL REGULATOR"/>
    <property type="match status" value="1"/>
</dbReference>
<feature type="compositionally biased region" description="Basic and acidic residues" evidence="1">
    <location>
        <begin position="134"/>
        <end position="143"/>
    </location>
</feature>
<organism evidence="3 4">
    <name type="scientific">Trichosporon asahii var. asahii (strain ATCC 90039 / CBS 2479 / JCM 2466 / KCTC 7840 / NBRC 103889/ NCYC 2677 / UAMH 7654)</name>
    <name type="common">Yeast</name>
    <dbReference type="NCBI Taxonomy" id="1186058"/>
    <lineage>
        <taxon>Eukaryota</taxon>
        <taxon>Fungi</taxon>
        <taxon>Dikarya</taxon>
        <taxon>Basidiomycota</taxon>
        <taxon>Agaricomycotina</taxon>
        <taxon>Tremellomycetes</taxon>
        <taxon>Trichosporonales</taxon>
        <taxon>Trichosporonaceae</taxon>
        <taxon>Trichosporon</taxon>
    </lineage>
</organism>
<dbReference type="SUPFAM" id="SSF47095">
    <property type="entry name" value="HMG-box"/>
    <property type="match status" value="1"/>
</dbReference>
<name>J8TYR2_TRIAS</name>
<feature type="region of interest" description="Disordered" evidence="1">
    <location>
        <begin position="1"/>
        <end position="205"/>
    </location>
</feature>
<accession>J8TYR2</accession>
<dbReference type="Pfam" id="PF10263">
    <property type="entry name" value="SprT-like"/>
    <property type="match status" value="1"/>
</dbReference>
<dbReference type="GO" id="GO:0005634">
    <property type="term" value="C:nucleus"/>
    <property type="evidence" value="ECO:0007669"/>
    <property type="project" value="TreeGrafter"/>
</dbReference>
<evidence type="ECO:0000256" key="1">
    <source>
        <dbReference type="SAM" id="MobiDB-lite"/>
    </source>
</evidence>
<dbReference type="PANTHER" id="PTHR23099:SF0">
    <property type="entry name" value="GERM CELL NUCLEAR ACIDIC PROTEIN"/>
    <property type="match status" value="1"/>
</dbReference>
<feature type="region of interest" description="Disordered" evidence="1">
    <location>
        <begin position="253"/>
        <end position="281"/>
    </location>
</feature>
<feature type="compositionally biased region" description="Low complexity" evidence="1">
    <location>
        <begin position="156"/>
        <end position="178"/>
    </location>
</feature>
<evidence type="ECO:0000313" key="4">
    <source>
        <dbReference type="Proteomes" id="UP000002748"/>
    </source>
</evidence>
<dbReference type="CDD" id="cd00084">
    <property type="entry name" value="HMG-box_SF"/>
    <property type="match status" value="1"/>
</dbReference>
<dbReference type="GO" id="GO:0006950">
    <property type="term" value="P:response to stress"/>
    <property type="evidence" value="ECO:0007669"/>
    <property type="project" value="UniProtKB-ARBA"/>
</dbReference>
<dbReference type="HOGENOM" id="CLU_348892_0_0_1"/>
<evidence type="ECO:0000259" key="2">
    <source>
        <dbReference type="SMART" id="SM00731"/>
    </source>
</evidence>
<dbReference type="GeneID" id="25990952"/>
<dbReference type="VEuPathDB" id="FungiDB:A1Q1_07440"/>
<feature type="compositionally biased region" description="Low complexity" evidence="1">
    <location>
        <begin position="346"/>
        <end position="363"/>
    </location>
</feature>
<dbReference type="EMBL" id="ALBS01000005">
    <property type="protein sequence ID" value="EJT53202.1"/>
    <property type="molecule type" value="Genomic_DNA"/>
</dbReference>
<dbReference type="SMART" id="SM00731">
    <property type="entry name" value="SprT"/>
    <property type="match status" value="1"/>
</dbReference>
<dbReference type="Proteomes" id="UP000002748">
    <property type="component" value="Unassembled WGS sequence"/>
</dbReference>
<dbReference type="RefSeq" id="XP_014184241.1">
    <property type="nucleotide sequence ID" value="XM_014328766.1"/>
</dbReference>
<sequence>MTDPASARRRNKGLAVSFADTEPPSVTSSSSANTTPSNSPSLRANDDVRGRSLRTYARRKHHQPRTSATSTASDIDSNRRPAGAEASATVMESVAGPSDEKRWSVPYDASDGEEVQVHIHTPARRHGRGSPSPSRRDLPRLDFSRTNTPLRAKAFASTPLKSALASSTSSSSTASPSARDSFHHRDTLYAEDDSPGKMDRPGRQISLNGLDFFDAAELEKVANIDATEGLETLAEAEEPPNAVDILRPADMNRSAAPAMGTPPSQPYRPRSFVRGLPRSGSESSFVSALSVKGVLCRAEASYTDVLDAYTADTEGEDESVLGGDVGYESQGDADAVDLTLDFAHASSSSSSPPTTVPSVPGTPVQELNEISDSDDWVPQAPRSVRRRRIMDSDDEAPLPEPKTISQMLILSDGDSPLHTRTRLRTPEVAQRRNRLMGTPAALQKLLDLDASDGEEDSFETAPPGDDTYGSLKDFIVDDDDVSDYGENECIDLRPGSRGSPIELMDSDEDDDDNAGIISYSPTPGPLALPDIGELNLDDSDDEAVLAPRKQIVPPPRASSTQWSKKEWTSRREVIANQLFAELDAKVFDSRLGAKGAGAYVEWNNRLLTTAGTAHKSRSGSGYTYKIKLSDKVCTGEAQIASTLAHEMCHLACWIISNEHKSPHGRVFKSWGAKVMRYRPDIEVTTRHSYEIEYKFEWECSNAVCGKVYRRHSKSIDPTRQVCGSCKGRLVPRFQTTTSPFQVYLKNNMALAKSALPGASHGDVMRALSKRWADAAGASEEEHVQYWRYAASAAGTSGVSGAAGVTVRA</sequence>
<dbReference type="AlphaFoldDB" id="J8TYR2"/>
<proteinExistence type="predicted"/>
<dbReference type="InterPro" id="IPR006640">
    <property type="entry name" value="SprT-like_domain"/>
</dbReference>
<dbReference type="KEGG" id="tasa:A1Q1_07440"/>
<feature type="region of interest" description="Disordered" evidence="1">
    <location>
        <begin position="344"/>
        <end position="363"/>
    </location>
</feature>
<feature type="domain" description="SprT-like" evidence="2">
    <location>
        <begin position="576"/>
        <end position="732"/>
    </location>
</feature>
<dbReference type="InterPro" id="IPR036910">
    <property type="entry name" value="HMG_box_dom_sf"/>
</dbReference>
<dbReference type="OrthoDB" id="20772at2759"/>
<feature type="compositionally biased region" description="Low complexity" evidence="1">
    <location>
        <begin position="21"/>
        <end position="41"/>
    </location>
</feature>
<protein>
    <recommendedName>
        <fullName evidence="2">SprT-like domain-containing protein</fullName>
    </recommendedName>
</protein>
<feature type="region of interest" description="Disordered" evidence="1">
    <location>
        <begin position="451"/>
        <end position="470"/>
    </location>
</feature>
<evidence type="ECO:0000313" key="3">
    <source>
        <dbReference type="EMBL" id="EJT53202.1"/>
    </source>
</evidence>